<sequence length="96" mass="11329">MLRPRSRATPRQRRWCVSTSRLNTPPGPWTIGKLRFSDESTFTTRWEQKQRVWRPVNTRYDLLYVQEVESSGRTAVNVWGTMSRDGLGIFTVLKDR</sequence>
<protein>
    <submittedName>
        <fullName evidence="1">Uncharacterized protein</fullName>
    </submittedName>
</protein>
<evidence type="ECO:0000313" key="2">
    <source>
        <dbReference type="Proteomes" id="UP000821865"/>
    </source>
</evidence>
<evidence type="ECO:0000313" key="1">
    <source>
        <dbReference type="EMBL" id="KAH7953426.1"/>
    </source>
</evidence>
<name>A0ACB8CWA9_DERSI</name>
<accession>A0ACB8CWA9</accession>
<reference evidence="1" key="1">
    <citation type="submission" date="2020-05" db="EMBL/GenBank/DDBJ databases">
        <title>Large-scale comparative analyses of tick genomes elucidate their genetic diversity and vector capacities.</title>
        <authorList>
            <person name="Jia N."/>
            <person name="Wang J."/>
            <person name="Shi W."/>
            <person name="Du L."/>
            <person name="Sun Y."/>
            <person name="Zhan W."/>
            <person name="Jiang J."/>
            <person name="Wang Q."/>
            <person name="Zhang B."/>
            <person name="Ji P."/>
            <person name="Sakyi L.B."/>
            <person name="Cui X."/>
            <person name="Yuan T."/>
            <person name="Jiang B."/>
            <person name="Yang W."/>
            <person name="Lam T.T.-Y."/>
            <person name="Chang Q."/>
            <person name="Ding S."/>
            <person name="Wang X."/>
            <person name="Zhu J."/>
            <person name="Ruan X."/>
            <person name="Zhao L."/>
            <person name="Wei J."/>
            <person name="Que T."/>
            <person name="Du C."/>
            <person name="Cheng J."/>
            <person name="Dai P."/>
            <person name="Han X."/>
            <person name="Huang E."/>
            <person name="Gao Y."/>
            <person name="Liu J."/>
            <person name="Shao H."/>
            <person name="Ye R."/>
            <person name="Li L."/>
            <person name="Wei W."/>
            <person name="Wang X."/>
            <person name="Wang C."/>
            <person name="Yang T."/>
            <person name="Huo Q."/>
            <person name="Li W."/>
            <person name="Guo W."/>
            <person name="Chen H."/>
            <person name="Zhou L."/>
            <person name="Ni X."/>
            <person name="Tian J."/>
            <person name="Zhou Y."/>
            <person name="Sheng Y."/>
            <person name="Liu T."/>
            <person name="Pan Y."/>
            <person name="Xia L."/>
            <person name="Li J."/>
            <person name="Zhao F."/>
            <person name="Cao W."/>
        </authorList>
    </citation>
    <scope>NUCLEOTIDE SEQUENCE</scope>
    <source>
        <strain evidence="1">Dsil-2018</strain>
    </source>
</reference>
<gene>
    <name evidence="1" type="ORF">HPB49_008108</name>
</gene>
<proteinExistence type="predicted"/>
<organism evidence="1 2">
    <name type="scientific">Dermacentor silvarum</name>
    <name type="common">Tick</name>
    <dbReference type="NCBI Taxonomy" id="543639"/>
    <lineage>
        <taxon>Eukaryota</taxon>
        <taxon>Metazoa</taxon>
        <taxon>Ecdysozoa</taxon>
        <taxon>Arthropoda</taxon>
        <taxon>Chelicerata</taxon>
        <taxon>Arachnida</taxon>
        <taxon>Acari</taxon>
        <taxon>Parasitiformes</taxon>
        <taxon>Ixodida</taxon>
        <taxon>Ixodoidea</taxon>
        <taxon>Ixodidae</taxon>
        <taxon>Rhipicephalinae</taxon>
        <taxon>Dermacentor</taxon>
    </lineage>
</organism>
<keyword evidence="2" id="KW-1185">Reference proteome</keyword>
<dbReference type="Proteomes" id="UP000821865">
    <property type="component" value="Chromosome 4"/>
</dbReference>
<dbReference type="EMBL" id="CM023473">
    <property type="protein sequence ID" value="KAH7953426.1"/>
    <property type="molecule type" value="Genomic_DNA"/>
</dbReference>
<comment type="caution">
    <text evidence="1">The sequence shown here is derived from an EMBL/GenBank/DDBJ whole genome shotgun (WGS) entry which is preliminary data.</text>
</comment>